<dbReference type="OrthoDB" id="6122198at2759"/>
<comment type="caution">
    <text evidence="1">The sequence shown here is derived from an EMBL/GenBank/DDBJ whole genome shotgun (WGS) entry which is preliminary data.</text>
</comment>
<name>A0A8B6DF19_MYTGA</name>
<dbReference type="Proteomes" id="UP000596742">
    <property type="component" value="Unassembled WGS sequence"/>
</dbReference>
<evidence type="ECO:0000313" key="1">
    <source>
        <dbReference type="EMBL" id="VDI19270.1"/>
    </source>
</evidence>
<protein>
    <submittedName>
        <fullName evidence="1">Uncharacterized protein</fullName>
    </submittedName>
</protein>
<evidence type="ECO:0000313" key="2">
    <source>
        <dbReference type="Proteomes" id="UP000596742"/>
    </source>
</evidence>
<organism evidence="1 2">
    <name type="scientific">Mytilus galloprovincialis</name>
    <name type="common">Mediterranean mussel</name>
    <dbReference type="NCBI Taxonomy" id="29158"/>
    <lineage>
        <taxon>Eukaryota</taxon>
        <taxon>Metazoa</taxon>
        <taxon>Spiralia</taxon>
        <taxon>Lophotrochozoa</taxon>
        <taxon>Mollusca</taxon>
        <taxon>Bivalvia</taxon>
        <taxon>Autobranchia</taxon>
        <taxon>Pteriomorphia</taxon>
        <taxon>Mytilida</taxon>
        <taxon>Mytiloidea</taxon>
        <taxon>Mytilidae</taxon>
        <taxon>Mytilinae</taxon>
        <taxon>Mytilus</taxon>
    </lineage>
</organism>
<accession>A0A8B6DF19</accession>
<sequence length="812" mass="89698">MSTSSDTVPIKGVLVVYNETGNSSSMVSTSSDTVPIKGDWQFIMRQGIAPQWFEWSVGLSSGTLPDGIYTSIDDRVWHDAAQLTSATFSSEYEFYLTNGQDYSFFVRLWYDGTTFADFKTNGIMISTGNLALATAGGKAVTEKVTGTNVKDADFVRQGRPMTFDWNEKFVNAATLIKEFRIYISTFPGGHDFLILSDTLSGKTTHYNMTRLNYEVGVTYYVNVVAYSYSGVHMTATSDGFTIDHIKPTAGMVYDGIGLEDIEYQNSSSFAGAHWHGFSDTEAGIKEYYWCVGSTTTSTECDLKPWENVGLHVSASRYLSTNATQGSKMYHKVYAIDAVGLISDKVVSDGVVIDVTGPIPESLTHLDSNIVQNPSFELTKGSIISWETLSTTTDICTYTQTFHHPASWTGGTGTCLTAVTSTSNLAHDGNFFLYLRGELQQTLTSVEAGKLYRVTFYTSHLPIWEAYVANKEGFVKLGDEYHVFLIYTKSYRRDDHGANTRELTSWHRHTFYFTASTNSAQLTIGSLDMKTGLFYDNIQVHEVQLDSASSGHVNGHIDYIHQWSSIHGSWSYTQGGTQIQTFKCEGRRKFGLNNKVNLVDKTFVYITVIATNAAGLQTIDYSDPVLVDLTPPIFDYVYDGTGADQDAWEINIVSANWEVEDAESGIDFCQYAFGYQPGGSDLHPWTTTTVKSVSMEFDYSDLEGLTVYTSVKCYNKMGLGNTTSSDGVRISNKSPSITSAVVSPFYLSSSEYISKDGFQSVTDVWLETTNQNIEFGMPSSITEPAGIYVFVLVRAVSASGLYTDADANIQLPT</sequence>
<dbReference type="PANTHER" id="PTHR16897:SF2">
    <property type="entry name" value="OS03G0226600 PROTEIN"/>
    <property type="match status" value="1"/>
</dbReference>
<dbReference type="PANTHER" id="PTHR16897">
    <property type="entry name" value="OS10G0105400 PROTEIN"/>
    <property type="match status" value="1"/>
</dbReference>
<keyword evidence="2" id="KW-1185">Reference proteome</keyword>
<proteinExistence type="predicted"/>
<dbReference type="AlphaFoldDB" id="A0A8B6DF19"/>
<dbReference type="Gene3D" id="2.60.120.260">
    <property type="entry name" value="Galactose-binding domain-like"/>
    <property type="match status" value="1"/>
</dbReference>
<reference evidence="1" key="1">
    <citation type="submission" date="2018-11" db="EMBL/GenBank/DDBJ databases">
        <authorList>
            <person name="Alioto T."/>
            <person name="Alioto T."/>
        </authorList>
    </citation>
    <scope>NUCLEOTIDE SEQUENCE</scope>
</reference>
<gene>
    <name evidence="1" type="ORF">MGAL_10B052341</name>
</gene>
<dbReference type="EMBL" id="UYJE01003429">
    <property type="protein sequence ID" value="VDI19270.1"/>
    <property type="molecule type" value="Genomic_DNA"/>
</dbReference>